<sequence length="237" mass="26707">MQQDGTNPGDEVLQSVLHSRRTRKTLSSGEDVWPVHLEAALLEGLEKYVPDDSRESRMLGRYRGRNQFVSREIFMATGEWRSSKQVGSRIQQLRHCSKDPKVRRLLDPLRQPEPYSHDSTPNVNTSVSPSARDINISLPLPQMYAPLQLSYQLHMNGAESVYIQSNPQQPGSAPFVTFIFLSPIHAVSWFTVYLDGQVVHTEGVTMNGHAAQGRQAQQYQLSAPLVPSCWRKIAESP</sequence>
<gene>
    <name evidence="4" type="ORF">GGX14DRAFT_204470</name>
</gene>
<dbReference type="EMBL" id="JARJCW010000009">
    <property type="protein sequence ID" value="KAJ7220883.1"/>
    <property type="molecule type" value="Genomic_DNA"/>
</dbReference>
<comment type="caution">
    <text evidence="4">The sequence shown here is derived from an EMBL/GenBank/DDBJ whole genome shotgun (WGS) entry which is preliminary data.</text>
</comment>
<dbReference type="InterPro" id="IPR038096">
    <property type="entry name" value="TEA/ATTS_sf"/>
</dbReference>
<dbReference type="InterPro" id="IPR000818">
    <property type="entry name" value="TEA/ATTS_dom"/>
</dbReference>
<dbReference type="AlphaFoldDB" id="A0AAD6VT12"/>
<evidence type="ECO:0000256" key="1">
    <source>
        <dbReference type="ARBA" id="ARBA00008421"/>
    </source>
</evidence>
<dbReference type="PROSITE" id="PS51088">
    <property type="entry name" value="TEA_2"/>
    <property type="match status" value="1"/>
</dbReference>
<keyword evidence="5" id="KW-1185">Reference proteome</keyword>
<evidence type="ECO:0000313" key="5">
    <source>
        <dbReference type="Proteomes" id="UP001219525"/>
    </source>
</evidence>
<accession>A0AAD6VT12</accession>
<dbReference type="SMART" id="SM00426">
    <property type="entry name" value="TEA"/>
    <property type="match status" value="1"/>
</dbReference>
<evidence type="ECO:0000313" key="4">
    <source>
        <dbReference type="EMBL" id="KAJ7220883.1"/>
    </source>
</evidence>
<feature type="domain" description="TEA" evidence="3">
    <location>
        <begin position="26"/>
        <end position="100"/>
    </location>
</feature>
<evidence type="ECO:0000256" key="2">
    <source>
        <dbReference type="PROSITE-ProRule" id="PRU00505"/>
    </source>
</evidence>
<name>A0AAD6VT12_9AGAR</name>
<comment type="similarity">
    <text evidence="1">Belongs to the TEC1 family.</text>
</comment>
<dbReference type="Gene3D" id="6.10.20.40">
    <property type="entry name" value="TEA/ATTS domain"/>
    <property type="match status" value="1"/>
</dbReference>
<protein>
    <recommendedName>
        <fullName evidence="3">TEA domain-containing protein</fullName>
    </recommendedName>
</protein>
<dbReference type="Proteomes" id="UP001219525">
    <property type="component" value="Unassembled WGS sequence"/>
</dbReference>
<feature type="DNA-binding region" description="TEA" evidence="2">
    <location>
        <begin position="26"/>
        <end position="100"/>
    </location>
</feature>
<organism evidence="4 5">
    <name type="scientific">Mycena pura</name>
    <dbReference type="NCBI Taxonomy" id="153505"/>
    <lineage>
        <taxon>Eukaryota</taxon>
        <taxon>Fungi</taxon>
        <taxon>Dikarya</taxon>
        <taxon>Basidiomycota</taxon>
        <taxon>Agaricomycotina</taxon>
        <taxon>Agaricomycetes</taxon>
        <taxon>Agaricomycetidae</taxon>
        <taxon>Agaricales</taxon>
        <taxon>Marasmiineae</taxon>
        <taxon>Mycenaceae</taxon>
        <taxon>Mycena</taxon>
    </lineage>
</organism>
<dbReference type="Pfam" id="PF01285">
    <property type="entry name" value="TEA"/>
    <property type="match status" value="1"/>
</dbReference>
<reference evidence="4" key="1">
    <citation type="submission" date="2023-03" db="EMBL/GenBank/DDBJ databases">
        <title>Massive genome expansion in bonnet fungi (Mycena s.s.) driven by repeated elements and novel gene families across ecological guilds.</title>
        <authorList>
            <consortium name="Lawrence Berkeley National Laboratory"/>
            <person name="Harder C.B."/>
            <person name="Miyauchi S."/>
            <person name="Viragh M."/>
            <person name="Kuo A."/>
            <person name="Thoen E."/>
            <person name="Andreopoulos B."/>
            <person name="Lu D."/>
            <person name="Skrede I."/>
            <person name="Drula E."/>
            <person name="Henrissat B."/>
            <person name="Morin E."/>
            <person name="Kohler A."/>
            <person name="Barry K."/>
            <person name="LaButti K."/>
            <person name="Morin E."/>
            <person name="Salamov A."/>
            <person name="Lipzen A."/>
            <person name="Mereny Z."/>
            <person name="Hegedus B."/>
            <person name="Baldrian P."/>
            <person name="Stursova M."/>
            <person name="Weitz H."/>
            <person name="Taylor A."/>
            <person name="Grigoriev I.V."/>
            <person name="Nagy L.G."/>
            <person name="Martin F."/>
            <person name="Kauserud H."/>
        </authorList>
    </citation>
    <scope>NUCLEOTIDE SEQUENCE</scope>
    <source>
        <strain evidence="4">9144</strain>
    </source>
</reference>
<evidence type="ECO:0000259" key="3">
    <source>
        <dbReference type="PROSITE" id="PS51088"/>
    </source>
</evidence>
<dbReference type="GO" id="GO:0003700">
    <property type="term" value="F:DNA-binding transcription factor activity"/>
    <property type="evidence" value="ECO:0007669"/>
    <property type="project" value="InterPro"/>
</dbReference>
<feature type="non-terminal residue" evidence="4">
    <location>
        <position position="1"/>
    </location>
</feature>
<proteinExistence type="inferred from homology"/>